<evidence type="ECO:0000313" key="9">
    <source>
        <dbReference type="EMBL" id="SLM85821.1"/>
    </source>
</evidence>
<feature type="transmembrane region" description="Helical" evidence="8">
    <location>
        <begin position="103"/>
        <end position="125"/>
    </location>
</feature>
<proteinExistence type="inferred from homology"/>
<evidence type="ECO:0000256" key="5">
    <source>
        <dbReference type="ARBA" id="ARBA00022692"/>
    </source>
</evidence>
<dbReference type="RefSeq" id="WP_256958424.1">
    <property type="nucleotide sequence ID" value="NZ_FWFD01000009.1"/>
</dbReference>
<evidence type="ECO:0000256" key="7">
    <source>
        <dbReference type="ARBA" id="ARBA00023136"/>
    </source>
</evidence>
<dbReference type="GO" id="GO:0016036">
    <property type="term" value="P:cellular response to phosphate starvation"/>
    <property type="evidence" value="ECO:0007669"/>
    <property type="project" value="InterPro"/>
</dbReference>
<comment type="subcellular location">
    <subcellularLocation>
        <location evidence="1">Cell inner membrane</location>
        <topology evidence="1">Multi-pass membrane protein</topology>
    </subcellularLocation>
</comment>
<feature type="transmembrane region" description="Helical" evidence="8">
    <location>
        <begin position="51"/>
        <end position="72"/>
    </location>
</feature>
<feature type="transmembrane region" description="Helical" evidence="8">
    <location>
        <begin position="79"/>
        <end position="97"/>
    </location>
</feature>
<dbReference type="Proteomes" id="UP000195918">
    <property type="component" value="Unassembled WGS sequence"/>
</dbReference>
<dbReference type="InterPro" id="IPR009315">
    <property type="entry name" value="P_starv_induced_PsiE"/>
</dbReference>
<evidence type="ECO:0000256" key="2">
    <source>
        <dbReference type="ARBA" id="ARBA00005632"/>
    </source>
</evidence>
<keyword evidence="6 8" id="KW-1133">Transmembrane helix</keyword>
<keyword evidence="7 8" id="KW-0472">Membrane</keyword>
<dbReference type="PANTHER" id="PTHR37819:SF1">
    <property type="entry name" value="PROTEIN PSIE"/>
    <property type="match status" value="1"/>
</dbReference>
<keyword evidence="5 8" id="KW-0812">Transmembrane</keyword>
<comment type="similarity">
    <text evidence="2">Belongs to the PsiE family.</text>
</comment>
<evidence type="ECO:0000256" key="3">
    <source>
        <dbReference type="ARBA" id="ARBA00021903"/>
    </source>
</evidence>
<dbReference type="AlphaFoldDB" id="A0A1X6WNB3"/>
<protein>
    <recommendedName>
        <fullName evidence="3">Protein PsiE</fullName>
    </recommendedName>
</protein>
<dbReference type="InterPro" id="IPR020948">
    <property type="entry name" value="P_starv_induced_PsiE-like"/>
</dbReference>
<keyword evidence="4" id="KW-1003">Cell membrane</keyword>
<accession>A0A1X6WNB3</accession>
<keyword evidence="10" id="KW-1185">Reference proteome</keyword>
<name>A0A1X6WNB3_9ENTE</name>
<sequence length="134" mass="15508">MFKTYEKILYSIVNVFLFILALLIIAYMARDLIGAFNLIMTPYDQRSLEDISGYILSFFMLFEFIVMIVKYIEDAHDIPIKYLVIISITAILRQLLVVHNDGLQTLLLTVSTLVLAIVLYVLELAKKKKIEDKK</sequence>
<dbReference type="Pfam" id="PF06146">
    <property type="entry name" value="PsiE"/>
    <property type="match status" value="1"/>
</dbReference>
<evidence type="ECO:0000256" key="4">
    <source>
        <dbReference type="ARBA" id="ARBA00022475"/>
    </source>
</evidence>
<organism evidence="9 10">
    <name type="scientific">Vagococcus fluvialis bH819</name>
    <dbReference type="NCBI Taxonomy" id="1255619"/>
    <lineage>
        <taxon>Bacteria</taxon>
        <taxon>Bacillati</taxon>
        <taxon>Bacillota</taxon>
        <taxon>Bacilli</taxon>
        <taxon>Lactobacillales</taxon>
        <taxon>Enterococcaceae</taxon>
        <taxon>Vagococcus</taxon>
    </lineage>
</organism>
<evidence type="ECO:0000256" key="8">
    <source>
        <dbReference type="SAM" id="Phobius"/>
    </source>
</evidence>
<evidence type="ECO:0000256" key="1">
    <source>
        <dbReference type="ARBA" id="ARBA00004429"/>
    </source>
</evidence>
<gene>
    <name evidence="9" type="ORF">FM121_06950</name>
</gene>
<dbReference type="GO" id="GO:0005886">
    <property type="term" value="C:plasma membrane"/>
    <property type="evidence" value="ECO:0007669"/>
    <property type="project" value="UniProtKB-SubCell"/>
</dbReference>
<reference evidence="10" key="1">
    <citation type="submission" date="2017-02" db="EMBL/GenBank/DDBJ databases">
        <authorList>
            <person name="Dridi B."/>
        </authorList>
    </citation>
    <scope>NUCLEOTIDE SEQUENCE [LARGE SCALE GENOMIC DNA]</scope>
    <source>
        <strain evidence="10">bH819</strain>
    </source>
</reference>
<evidence type="ECO:0000256" key="6">
    <source>
        <dbReference type="ARBA" id="ARBA00022989"/>
    </source>
</evidence>
<feature type="transmembrane region" description="Helical" evidence="8">
    <location>
        <begin position="12"/>
        <end position="39"/>
    </location>
</feature>
<evidence type="ECO:0000313" key="10">
    <source>
        <dbReference type="Proteomes" id="UP000195918"/>
    </source>
</evidence>
<dbReference type="PANTHER" id="PTHR37819">
    <property type="entry name" value="PROTEIN PSIE"/>
    <property type="match status" value="1"/>
</dbReference>
<dbReference type="EMBL" id="FWFD01000009">
    <property type="protein sequence ID" value="SLM85821.1"/>
    <property type="molecule type" value="Genomic_DNA"/>
</dbReference>